<accession>A0ABV9DWK8</accession>
<dbReference type="InterPro" id="IPR001789">
    <property type="entry name" value="Sig_transdc_resp-reg_receiver"/>
</dbReference>
<dbReference type="PROSITE" id="PS50110">
    <property type="entry name" value="RESPONSE_REGULATORY"/>
    <property type="match status" value="1"/>
</dbReference>
<gene>
    <name evidence="4" type="ORF">ACFO4E_15000</name>
</gene>
<keyword evidence="1 2" id="KW-0597">Phosphoprotein</keyword>
<dbReference type="PANTHER" id="PTHR44591:SF3">
    <property type="entry name" value="RESPONSE REGULATORY DOMAIN-CONTAINING PROTEIN"/>
    <property type="match status" value="1"/>
</dbReference>
<proteinExistence type="predicted"/>
<feature type="modified residue" description="4-aspartylphosphate" evidence="2">
    <location>
        <position position="55"/>
    </location>
</feature>
<dbReference type="RefSeq" id="WP_378575146.1">
    <property type="nucleotide sequence ID" value="NZ_JBHSFQ010000013.1"/>
</dbReference>
<evidence type="ECO:0000256" key="2">
    <source>
        <dbReference type="PROSITE-ProRule" id="PRU00169"/>
    </source>
</evidence>
<keyword evidence="5" id="KW-1185">Reference proteome</keyword>
<protein>
    <submittedName>
        <fullName evidence="4">Two-component system response regulator</fullName>
    </submittedName>
</protein>
<evidence type="ECO:0000256" key="1">
    <source>
        <dbReference type="ARBA" id="ARBA00022553"/>
    </source>
</evidence>
<comment type="caution">
    <text evidence="4">The sequence shown here is derived from an EMBL/GenBank/DDBJ whole genome shotgun (WGS) entry which is preliminary data.</text>
</comment>
<dbReference type="InterPro" id="IPR011006">
    <property type="entry name" value="CheY-like_superfamily"/>
</dbReference>
<dbReference type="EMBL" id="JBHSFQ010000013">
    <property type="protein sequence ID" value="MFC4563171.1"/>
    <property type="molecule type" value="Genomic_DNA"/>
</dbReference>
<dbReference type="Gene3D" id="3.40.50.2300">
    <property type="match status" value="1"/>
</dbReference>
<dbReference type="SMART" id="SM00448">
    <property type="entry name" value="REC"/>
    <property type="match status" value="1"/>
</dbReference>
<evidence type="ECO:0000313" key="4">
    <source>
        <dbReference type="EMBL" id="MFC4563171.1"/>
    </source>
</evidence>
<dbReference type="Proteomes" id="UP001595923">
    <property type="component" value="Unassembled WGS sequence"/>
</dbReference>
<dbReference type="InterPro" id="IPR050595">
    <property type="entry name" value="Bact_response_regulator"/>
</dbReference>
<sequence length="212" mass="23458">MPQKANILLVDDRDENLTALEAILTSLDQNLVRADSGEAALKALLEDEFAVILLDVVMPGMDGFETAAHIKQREKTKDVPIIFLTGAGIDRHQVFRGYASRAIDYLTKPFDPWVLRSKVEVFVELYHTKQQLRDQSRMLQRALTEEAGDSAGPVAARLSRRVADVNANLRLVRDLVVADDRDTDARTVEAVRDLDSSVAKLTALVDALHGPA</sequence>
<dbReference type="SUPFAM" id="SSF52172">
    <property type="entry name" value="CheY-like"/>
    <property type="match status" value="1"/>
</dbReference>
<reference evidence="5" key="1">
    <citation type="journal article" date="2019" name="Int. J. Syst. Evol. Microbiol.">
        <title>The Global Catalogue of Microorganisms (GCM) 10K type strain sequencing project: providing services to taxonomists for standard genome sequencing and annotation.</title>
        <authorList>
            <consortium name="The Broad Institute Genomics Platform"/>
            <consortium name="The Broad Institute Genome Sequencing Center for Infectious Disease"/>
            <person name="Wu L."/>
            <person name="Ma J."/>
        </authorList>
    </citation>
    <scope>NUCLEOTIDE SEQUENCE [LARGE SCALE GENOMIC DNA]</scope>
    <source>
        <strain evidence="5">XZYJ18</strain>
    </source>
</reference>
<dbReference type="Pfam" id="PF00072">
    <property type="entry name" value="Response_reg"/>
    <property type="match status" value="1"/>
</dbReference>
<name>A0ABV9DWK8_9ACTN</name>
<evidence type="ECO:0000259" key="3">
    <source>
        <dbReference type="PROSITE" id="PS50110"/>
    </source>
</evidence>
<dbReference type="PANTHER" id="PTHR44591">
    <property type="entry name" value="STRESS RESPONSE REGULATOR PROTEIN 1"/>
    <property type="match status" value="1"/>
</dbReference>
<organism evidence="4 5">
    <name type="scientific">Nocardiopsis mangrovi</name>
    <dbReference type="NCBI Taxonomy" id="1179818"/>
    <lineage>
        <taxon>Bacteria</taxon>
        <taxon>Bacillati</taxon>
        <taxon>Actinomycetota</taxon>
        <taxon>Actinomycetes</taxon>
        <taxon>Streptosporangiales</taxon>
        <taxon>Nocardiopsidaceae</taxon>
        <taxon>Nocardiopsis</taxon>
    </lineage>
</organism>
<evidence type="ECO:0000313" key="5">
    <source>
        <dbReference type="Proteomes" id="UP001595923"/>
    </source>
</evidence>
<feature type="domain" description="Response regulatory" evidence="3">
    <location>
        <begin position="6"/>
        <end position="123"/>
    </location>
</feature>